<dbReference type="SUPFAM" id="SSF51445">
    <property type="entry name" value="(Trans)glycosidases"/>
    <property type="match status" value="1"/>
</dbReference>
<evidence type="ECO:0000256" key="1">
    <source>
        <dbReference type="ARBA" id="ARBA00001231"/>
    </source>
</evidence>
<dbReference type="PANTHER" id="PTHR30480:SF13">
    <property type="entry name" value="BETA-HEXOSAMINIDASE"/>
    <property type="match status" value="1"/>
</dbReference>
<dbReference type="InterPro" id="IPR017853">
    <property type="entry name" value="GH"/>
</dbReference>
<evidence type="ECO:0000256" key="5">
    <source>
        <dbReference type="ARBA" id="ARBA00023295"/>
    </source>
</evidence>
<dbReference type="PANTHER" id="PTHR30480">
    <property type="entry name" value="BETA-HEXOSAMINIDASE-RELATED"/>
    <property type="match status" value="1"/>
</dbReference>
<dbReference type="Pfam" id="PF00933">
    <property type="entry name" value="Glyco_hydro_3"/>
    <property type="match status" value="1"/>
</dbReference>
<dbReference type="GO" id="GO:0009254">
    <property type="term" value="P:peptidoglycan turnover"/>
    <property type="evidence" value="ECO:0007669"/>
    <property type="project" value="TreeGrafter"/>
</dbReference>
<dbReference type="Proteomes" id="UP000294547">
    <property type="component" value="Unassembled WGS sequence"/>
</dbReference>
<comment type="caution">
    <text evidence="7">The sequence shown here is derived from an EMBL/GenBank/DDBJ whole genome shotgun (WGS) entry which is preliminary data.</text>
</comment>
<gene>
    <name evidence="7" type="ORF">EDD54_0897</name>
</gene>
<evidence type="ECO:0000256" key="4">
    <source>
        <dbReference type="ARBA" id="ARBA00022801"/>
    </source>
</evidence>
<keyword evidence="8" id="KW-1185">Reference proteome</keyword>
<evidence type="ECO:0000256" key="3">
    <source>
        <dbReference type="ARBA" id="ARBA00012663"/>
    </source>
</evidence>
<keyword evidence="4" id="KW-0378">Hydrolase</keyword>
<dbReference type="NCBIfam" id="NF003740">
    <property type="entry name" value="PRK05337.1"/>
    <property type="match status" value="1"/>
</dbReference>
<evidence type="ECO:0000256" key="2">
    <source>
        <dbReference type="ARBA" id="ARBA00005336"/>
    </source>
</evidence>
<sequence length="339" mass="34911">MPRAFVTGLSGAVPTAAERDFLRAADPWGLILFRRNIEDPEQLTRLVAEVRDVLGRRAPVLIDQEGGRVQRMGAPHWRRYPSAARLAAAADLVADPALVRDVARLMAGDLAAVGIDVDCAPCLDLASPGTTPAIGDRSFGGDPARVAACGRAVADGLLAGGVLPVIKHLPGHGRARVDSHHELPVVHAPAGDLLALDFAPFVALSDLPAAMTAHLVYTAIDPARPATQSPVVIGEVIRGLIGFDGLLFSDDLSMNALEGDLGERARRALAAGCDVALHCNGDIAEMEAVAAAAPVLAGRSAARAEAALARIGTPDDADLDAIAARMTAALAAHDAAAGI</sequence>
<dbReference type="EMBL" id="SNXY01000006">
    <property type="protein sequence ID" value="TDP87012.1"/>
    <property type="molecule type" value="Genomic_DNA"/>
</dbReference>
<dbReference type="GO" id="GO:0004563">
    <property type="term" value="F:beta-N-acetylhexosaminidase activity"/>
    <property type="evidence" value="ECO:0007669"/>
    <property type="project" value="UniProtKB-EC"/>
</dbReference>
<feature type="domain" description="Glycoside hydrolase family 3 N-terminal" evidence="6">
    <location>
        <begin position="27"/>
        <end position="311"/>
    </location>
</feature>
<protein>
    <recommendedName>
        <fullName evidence="3">beta-N-acetylhexosaminidase</fullName>
        <ecNumber evidence="3">3.2.1.52</ecNumber>
    </recommendedName>
</protein>
<dbReference type="GO" id="GO:0005975">
    <property type="term" value="P:carbohydrate metabolic process"/>
    <property type="evidence" value="ECO:0007669"/>
    <property type="project" value="InterPro"/>
</dbReference>
<organism evidence="7 8">
    <name type="scientific">Oharaeibacter diazotrophicus</name>
    <dbReference type="NCBI Taxonomy" id="1920512"/>
    <lineage>
        <taxon>Bacteria</taxon>
        <taxon>Pseudomonadati</taxon>
        <taxon>Pseudomonadota</taxon>
        <taxon>Alphaproteobacteria</taxon>
        <taxon>Hyphomicrobiales</taxon>
        <taxon>Pleomorphomonadaceae</taxon>
        <taxon>Oharaeibacter</taxon>
    </lineage>
</organism>
<comment type="similarity">
    <text evidence="2">Belongs to the glycosyl hydrolase 3 family.</text>
</comment>
<name>A0A4R6RKN5_9HYPH</name>
<accession>A0A4R6RKN5</accession>
<dbReference type="AlphaFoldDB" id="A0A4R6RKN5"/>
<dbReference type="EC" id="3.2.1.52" evidence="3"/>
<dbReference type="InterPro" id="IPR050226">
    <property type="entry name" value="NagZ_Beta-hexosaminidase"/>
</dbReference>
<dbReference type="OrthoDB" id="9786661at2"/>
<evidence type="ECO:0000259" key="6">
    <source>
        <dbReference type="Pfam" id="PF00933"/>
    </source>
</evidence>
<dbReference type="InterPro" id="IPR036962">
    <property type="entry name" value="Glyco_hydro_3_N_sf"/>
</dbReference>
<dbReference type="RefSeq" id="WP_126536195.1">
    <property type="nucleotide sequence ID" value="NZ_BSPM01000008.1"/>
</dbReference>
<evidence type="ECO:0000313" key="7">
    <source>
        <dbReference type="EMBL" id="TDP87012.1"/>
    </source>
</evidence>
<evidence type="ECO:0000313" key="8">
    <source>
        <dbReference type="Proteomes" id="UP000294547"/>
    </source>
</evidence>
<dbReference type="InterPro" id="IPR001764">
    <property type="entry name" value="Glyco_hydro_3_N"/>
</dbReference>
<proteinExistence type="inferred from homology"/>
<dbReference type="Gene3D" id="3.20.20.300">
    <property type="entry name" value="Glycoside hydrolase, family 3, N-terminal domain"/>
    <property type="match status" value="1"/>
</dbReference>
<comment type="catalytic activity">
    <reaction evidence="1">
        <text>Hydrolysis of terminal non-reducing N-acetyl-D-hexosamine residues in N-acetyl-beta-D-hexosaminides.</text>
        <dbReference type="EC" id="3.2.1.52"/>
    </reaction>
</comment>
<reference evidence="7 8" key="1">
    <citation type="submission" date="2019-03" db="EMBL/GenBank/DDBJ databases">
        <title>Genomic Encyclopedia of Type Strains, Phase IV (KMG-IV): sequencing the most valuable type-strain genomes for metagenomic binning, comparative biology and taxonomic classification.</title>
        <authorList>
            <person name="Goeker M."/>
        </authorList>
    </citation>
    <scope>NUCLEOTIDE SEQUENCE [LARGE SCALE GENOMIC DNA]</scope>
    <source>
        <strain evidence="7 8">DSM 102969</strain>
    </source>
</reference>
<keyword evidence="5" id="KW-0326">Glycosidase</keyword>